<dbReference type="RefSeq" id="WP_067486870.1">
    <property type="nucleotide sequence ID" value="NZ_SNXK01000003.1"/>
</dbReference>
<comment type="caution">
    <text evidence="1">The sequence shown here is derived from an EMBL/GenBank/DDBJ whole genome shotgun (WGS) entry which is preliminary data.</text>
</comment>
<dbReference type="AlphaFoldDB" id="A0A4R6PPF4"/>
<keyword evidence="2" id="KW-1185">Reference proteome</keyword>
<evidence type="ECO:0000313" key="2">
    <source>
        <dbReference type="Proteomes" id="UP000295087"/>
    </source>
</evidence>
<organism evidence="1 2">
    <name type="scientific">Nocardia ignorata</name>
    <dbReference type="NCBI Taxonomy" id="145285"/>
    <lineage>
        <taxon>Bacteria</taxon>
        <taxon>Bacillati</taxon>
        <taxon>Actinomycetota</taxon>
        <taxon>Actinomycetes</taxon>
        <taxon>Mycobacteriales</taxon>
        <taxon>Nocardiaceae</taxon>
        <taxon>Nocardia</taxon>
    </lineage>
</organism>
<evidence type="ECO:0000313" key="1">
    <source>
        <dbReference type="EMBL" id="TDP38769.1"/>
    </source>
</evidence>
<gene>
    <name evidence="1" type="ORF">DFR75_103427</name>
</gene>
<protein>
    <submittedName>
        <fullName evidence="1">Uncharacterized protein</fullName>
    </submittedName>
</protein>
<sequence length="69" mass="7650">MRVEIVDTNTFHFTGVPQTATPAPTDTETAAVRSTLTVAPFGASMTALWERSEDGTTWHPWMHIAFTKQ</sequence>
<reference evidence="1 2" key="1">
    <citation type="submission" date="2019-03" db="EMBL/GenBank/DDBJ databases">
        <title>Genomic Encyclopedia of Type Strains, Phase IV (KMG-IV): sequencing the most valuable type-strain genomes for metagenomic binning, comparative biology and taxonomic classification.</title>
        <authorList>
            <person name="Goeker M."/>
        </authorList>
    </citation>
    <scope>NUCLEOTIDE SEQUENCE [LARGE SCALE GENOMIC DNA]</scope>
    <source>
        <strain evidence="1 2">DSM 44496</strain>
    </source>
</reference>
<dbReference type="Proteomes" id="UP000295087">
    <property type="component" value="Unassembled WGS sequence"/>
</dbReference>
<name>A0A4R6PPF4_NOCIG</name>
<dbReference type="EMBL" id="SNXK01000003">
    <property type="protein sequence ID" value="TDP38769.1"/>
    <property type="molecule type" value="Genomic_DNA"/>
</dbReference>
<proteinExistence type="predicted"/>
<accession>A0A4R6PPF4</accession>